<dbReference type="InterPro" id="IPR025669">
    <property type="entry name" value="AAA_dom"/>
</dbReference>
<feature type="domain" description="AAA" evidence="1">
    <location>
        <begin position="6"/>
        <end position="174"/>
    </location>
</feature>
<dbReference type="InterPro" id="IPR050678">
    <property type="entry name" value="DNA_Partitioning_ATPase"/>
</dbReference>
<dbReference type="PANTHER" id="PTHR13696:SF99">
    <property type="entry name" value="COBYRINIC ACID AC-DIAMIDE SYNTHASE"/>
    <property type="match status" value="1"/>
</dbReference>
<dbReference type="SUPFAM" id="SSF52540">
    <property type="entry name" value="P-loop containing nucleoside triphosphate hydrolases"/>
    <property type="match status" value="1"/>
</dbReference>
<dbReference type="AlphaFoldDB" id="A0A7C4FCY5"/>
<proteinExistence type="predicted"/>
<reference evidence="2" key="1">
    <citation type="journal article" date="2020" name="mSystems">
        <title>Genome- and Community-Level Interaction Insights into Carbon Utilization and Element Cycling Functions of Hydrothermarchaeota in Hydrothermal Sediment.</title>
        <authorList>
            <person name="Zhou Z."/>
            <person name="Liu Y."/>
            <person name="Xu W."/>
            <person name="Pan J."/>
            <person name="Luo Z.H."/>
            <person name="Li M."/>
        </authorList>
    </citation>
    <scope>NUCLEOTIDE SEQUENCE [LARGE SCALE GENOMIC DNA]</scope>
    <source>
        <strain evidence="2">SpSt-735</strain>
    </source>
</reference>
<accession>A0A7C4FCY5</accession>
<name>A0A7C4FCY5_THEPE</name>
<protein>
    <submittedName>
        <fullName evidence="2">ParA family protein</fullName>
    </submittedName>
</protein>
<dbReference type="PANTHER" id="PTHR13696">
    <property type="entry name" value="P-LOOP CONTAINING NUCLEOSIDE TRIPHOSPHATE HYDROLASE"/>
    <property type="match status" value="1"/>
</dbReference>
<dbReference type="EMBL" id="DTFI01000041">
    <property type="protein sequence ID" value="HGI43008.1"/>
    <property type="molecule type" value="Genomic_DNA"/>
</dbReference>
<dbReference type="InterPro" id="IPR027417">
    <property type="entry name" value="P-loop_NTPase"/>
</dbReference>
<dbReference type="Gene3D" id="3.40.50.300">
    <property type="entry name" value="P-loop containing nucleotide triphosphate hydrolases"/>
    <property type="match status" value="1"/>
</dbReference>
<gene>
    <name evidence="2" type="ORF">ENV17_01300</name>
</gene>
<organism evidence="2">
    <name type="scientific">Thermofilum pendens</name>
    <dbReference type="NCBI Taxonomy" id="2269"/>
    <lineage>
        <taxon>Archaea</taxon>
        <taxon>Thermoproteota</taxon>
        <taxon>Thermoprotei</taxon>
        <taxon>Thermofilales</taxon>
        <taxon>Thermofilaceae</taxon>
        <taxon>Thermofilum</taxon>
    </lineage>
</organism>
<evidence type="ECO:0000259" key="1">
    <source>
        <dbReference type="Pfam" id="PF13614"/>
    </source>
</evidence>
<dbReference type="Pfam" id="PF13614">
    <property type="entry name" value="AAA_31"/>
    <property type="match status" value="1"/>
</dbReference>
<comment type="caution">
    <text evidence="2">The sequence shown here is derived from an EMBL/GenBank/DDBJ whole genome shotgun (WGS) entry which is preliminary data.</text>
</comment>
<evidence type="ECO:0000313" key="2">
    <source>
        <dbReference type="EMBL" id="HGI43008.1"/>
    </source>
</evidence>
<sequence>MSSKARVVSFISASGGVGKTTLTILLAKWLLEKKLVSPIKLLLVDLDPTAGLSLSLMDEEEYEKRLSDGQTLVNLYRDYQRGMLSRKISDYAKPVKHEGKELYVLVPGEELELVADELWRTGRPGPKFLEIMRNSGAYALYDCVIFDSAPFFDTRYTVLSVYASERYVVVLRPSLVDSRRTLRMLRRLMDYAGDFGLSTADYLARFLGVINLARGGTREADVLLILGFKGVKPSPKPTRDERRLSLETSIDGLRKLISFSDYVLPLKAEISRLEMKELAREKEVSEVLNKVLNNIWIHASRP</sequence>